<dbReference type="GO" id="GO:0000287">
    <property type="term" value="F:magnesium ion binding"/>
    <property type="evidence" value="ECO:0007669"/>
    <property type="project" value="TreeGrafter"/>
</dbReference>
<dbReference type="Pfam" id="PF03328">
    <property type="entry name" value="HpcH_HpaI"/>
    <property type="match status" value="1"/>
</dbReference>
<feature type="binding site" evidence="5">
    <location>
        <position position="133"/>
    </location>
    <ligand>
        <name>Mg(2+)</name>
        <dbReference type="ChEBI" id="CHEBI:18420"/>
    </ligand>
</feature>
<dbReference type="GO" id="GO:0006107">
    <property type="term" value="P:oxaloacetate metabolic process"/>
    <property type="evidence" value="ECO:0007669"/>
    <property type="project" value="TreeGrafter"/>
</dbReference>
<dbReference type="InterPro" id="IPR040442">
    <property type="entry name" value="Pyrv_kinase-like_dom_sf"/>
</dbReference>
<evidence type="ECO:0000256" key="1">
    <source>
        <dbReference type="ARBA" id="ARBA00001946"/>
    </source>
</evidence>
<proteinExistence type="predicted"/>
<feature type="binding site" evidence="4">
    <location>
        <position position="70"/>
    </location>
    <ligand>
        <name>substrate</name>
    </ligand>
</feature>
<comment type="caution">
    <text evidence="7">The sequence shown here is derived from an EMBL/GenBank/DDBJ whole genome shotgun (WGS) entry which is preliminary data.</text>
</comment>
<keyword evidence="7" id="KW-0456">Lyase</keyword>
<evidence type="ECO:0000256" key="2">
    <source>
        <dbReference type="ARBA" id="ARBA00022723"/>
    </source>
</evidence>
<dbReference type="AlphaFoldDB" id="A0A556PML5"/>
<evidence type="ECO:0000313" key="8">
    <source>
        <dbReference type="Proteomes" id="UP000316425"/>
    </source>
</evidence>
<dbReference type="EMBL" id="VMHE01000008">
    <property type="protein sequence ID" value="TSJ65645.1"/>
    <property type="molecule type" value="Genomic_DNA"/>
</dbReference>
<feature type="domain" description="HpcH/HpaI aldolase/citrate lyase" evidence="6">
    <location>
        <begin position="9"/>
        <end position="228"/>
    </location>
</feature>
<evidence type="ECO:0000313" key="7">
    <source>
        <dbReference type="EMBL" id="TSJ65645.1"/>
    </source>
</evidence>
<dbReference type="InterPro" id="IPR005000">
    <property type="entry name" value="Aldolase/citrate-lyase_domain"/>
</dbReference>
<evidence type="ECO:0000256" key="3">
    <source>
        <dbReference type="ARBA" id="ARBA00022842"/>
    </source>
</evidence>
<gene>
    <name evidence="7" type="ORF">FPQ13_06220</name>
</gene>
<dbReference type="RefSeq" id="WP_144088470.1">
    <property type="nucleotide sequence ID" value="NZ_VMHE01000008.1"/>
</dbReference>
<evidence type="ECO:0000256" key="4">
    <source>
        <dbReference type="PIRSR" id="PIRSR015582-1"/>
    </source>
</evidence>
<comment type="cofactor">
    <cofactor evidence="1">
        <name>Mg(2+)</name>
        <dbReference type="ChEBI" id="CHEBI:18420"/>
    </cofactor>
</comment>
<evidence type="ECO:0000256" key="5">
    <source>
        <dbReference type="PIRSR" id="PIRSR015582-2"/>
    </source>
</evidence>
<feature type="binding site" evidence="4">
    <location>
        <position position="133"/>
    </location>
    <ligand>
        <name>substrate</name>
    </ligand>
</feature>
<dbReference type="InterPro" id="IPR015813">
    <property type="entry name" value="Pyrv/PenolPyrv_kinase-like_dom"/>
</dbReference>
<keyword evidence="8" id="KW-1185">Reference proteome</keyword>
<name>A0A556PML5_9BACI</name>
<organism evidence="7 8">
    <name type="scientific">Allobacillus salarius</name>
    <dbReference type="NCBI Taxonomy" id="1955272"/>
    <lineage>
        <taxon>Bacteria</taxon>
        <taxon>Bacillati</taxon>
        <taxon>Bacillota</taxon>
        <taxon>Bacilli</taxon>
        <taxon>Bacillales</taxon>
        <taxon>Bacillaceae</taxon>
        <taxon>Allobacillus</taxon>
    </lineage>
</organism>
<dbReference type="InterPro" id="IPR011206">
    <property type="entry name" value="Citrate_lyase_beta/mcl1/mcl2"/>
</dbReference>
<keyword evidence="2 5" id="KW-0479">Metal-binding</keyword>
<dbReference type="SUPFAM" id="SSF51621">
    <property type="entry name" value="Phosphoenolpyruvate/pyruvate domain"/>
    <property type="match status" value="1"/>
</dbReference>
<protein>
    <submittedName>
        <fullName evidence="7">CoA ester lyase</fullName>
    </submittedName>
</protein>
<accession>A0A556PML5</accession>
<dbReference type="Gene3D" id="3.20.20.60">
    <property type="entry name" value="Phosphoenolpyruvate-binding domains"/>
    <property type="match status" value="1"/>
</dbReference>
<feature type="binding site" evidence="5">
    <location>
        <position position="160"/>
    </location>
    <ligand>
        <name>Mg(2+)</name>
        <dbReference type="ChEBI" id="CHEBI:18420"/>
    </ligand>
</feature>
<dbReference type="GO" id="GO:0016829">
    <property type="term" value="F:lyase activity"/>
    <property type="evidence" value="ECO:0007669"/>
    <property type="project" value="UniProtKB-KW"/>
</dbReference>
<dbReference type="Proteomes" id="UP000316425">
    <property type="component" value="Unassembled WGS sequence"/>
</dbReference>
<sequence>MSKQKFVLRSMLYVPAYNKKFIDSALNSKADAIIIDLEDSVPDMYKQEARQITKEYLGKGLFKDKTLFIRLNPIESKMVFEDLKYVFHSDVTGFQLSKIYSSEDMIYYDKLFTQFESEHGFEEGKFKFVPLIETTAAVMDIFNIAKVSERTIALCFGGEDFLHDLSGLHGEPPKAFDYPRAAIALAARGAGILPIDTPYLSLDDTKGFMEEESKSFEMGYAGCLLIHPKQIEVANACFTPKKEEVERSKRIVTAIKDAKERGSGVAMLDGKMIGPPMRKRAEQVIEIMNVLESKGLV</sequence>
<dbReference type="PIRSF" id="PIRSF015582">
    <property type="entry name" value="Cit_lyase_B"/>
    <property type="match status" value="1"/>
</dbReference>
<dbReference type="OrthoDB" id="9786940at2"/>
<reference evidence="7 8" key="1">
    <citation type="submission" date="2019-07" db="EMBL/GenBank/DDBJ databases">
        <title>Allobacillus sp. nov. SKP isolated from shrimp paste of Euphausiacea.</title>
        <authorList>
            <person name="Kanchanasin P."/>
            <person name="Tanasupawat S."/>
            <person name="Shi W."/>
            <person name="Wu L."/>
            <person name="Ma J."/>
        </authorList>
    </citation>
    <scope>NUCLEOTIDE SEQUENCE [LARGE SCALE GENOMIC DNA]</scope>
    <source>
        <strain evidence="7 8">SKP4-8</strain>
    </source>
</reference>
<dbReference type="PANTHER" id="PTHR32308:SF0">
    <property type="entry name" value="HPCH_HPAI ALDOLASE_CITRATE LYASE DOMAIN-CONTAINING PROTEIN"/>
    <property type="match status" value="1"/>
</dbReference>
<evidence type="ECO:0000259" key="6">
    <source>
        <dbReference type="Pfam" id="PF03328"/>
    </source>
</evidence>
<keyword evidence="3 5" id="KW-0460">Magnesium</keyword>
<dbReference type="PANTHER" id="PTHR32308">
    <property type="entry name" value="LYASE BETA SUBUNIT, PUTATIVE (AFU_ORTHOLOGUE AFUA_4G13030)-RELATED"/>
    <property type="match status" value="1"/>
</dbReference>